<name>A0A1A9Z0Q2_GLOPL</name>
<evidence type="ECO:0000313" key="2">
    <source>
        <dbReference type="Proteomes" id="UP000092445"/>
    </source>
</evidence>
<accession>A0A1A9Z0Q2</accession>
<reference evidence="1" key="2">
    <citation type="submission" date="2020-05" db="UniProtKB">
        <authorList>
            <consortium name="EnsemblMetazoa"/>
        </authorList>
    </citation>
    <scope>IDENTIFICATION</scope>
    <source>
        <strain evidence="1">IAEA</strain>
    </source>
</reference>
<dbReference type="AlphaFoldDB" id="A0A1A9Z0Q2"/>
<proteinExistence type="predicted"/>
<organism evidence="1 2">
    <name type="scientific">Glossina pallidipes</name>
    <name type="common">Tsetse fly</name>
    <dbReference type="NCBI Taxonomy" id="7398"/>
    <lineage>
        <taxon>Eukaryota</taxon>
        <taxon>Metazoa</taxon>
        <taxon>Ecdysozoa</taxon>
        <taxon>Arthropoda</taxon>
        <taxon>Hexapoda</taxon>
        <taxon>Insecta</taxon>
        <taxon>Pterygota</taxon>
        <taxon>Neoptera</taxon>
        <taxon>Endopterygota</taxon>
        <taxon>Diptera</taxon>
        <taxon>Brachycera</taxon>
        <taxon>Muscomorpha</taxon>
        <taxon>Hippoboscoidea</taxon>
        <taxon>Glossinidae</taxon>
        <taxon>Glossina</taxon>
    </lineage>
</organism>
<sequence>MADYKFVELNDLGKLQTLEYDESNTKTDPIYQSILSTSISSIESSCLASIIHLPDKCLRTHPPKFDRFYCFRKCWINKQIDGPGYEDKRISIGRVVRWLFVHNVVYDNLDIN</sequence>
<protein>
    <submittedName>
        <fullName evidence="1">Uncharacterized protein</fullName>
    </submittedName>
</protein>
<dbReference type="Proteomes" id="UP000092445">
    <property type="component" value="Unassembled WGS sequence"/>
</dbReference>
<reference evidence="2" key="1">
    <citation type="submission" date="2014-03" db="EMBL/GenBank/DDBJ databases">
        <authorList>
            <person name="Aksoy S."/>
            <person name="Warren W."/>
            <person name="Wilson R.K."/>
        </authorList>
    </citation>
    <scope>NUCLEOTIDE SEQUENCE [LARGE SCALE GENOMIC DNA]</scope>
    <source>
        <strain evidence="2">IAEA</strain>
    </source>
</reference>
<evidence type="ECO:0000313" key="1">
    <source>
        <dbReference type="EnsemblMetazoa" id="GPAI000447-PA"/>
    </source>
</evidence>
<dbReference type="EnsemblMetazoa" id="GPAI000447-RA">
    <property type="protein sequence ID" value="GPAI000447-PA"/>
    <property type="gene ID" value="GPAI000447"/>
</dbReference>
<keyword evidence="2" id="KW-1185">Reference proteome</keyword>
<dbReference type="VEuPathDB" id="VectorBase:GPAI000447"/>